<sequence>MKQSSARSMLSPFVSLLLPLSFLVMTGALTSCKRDQPTGDIQKADEVFVPKVAKPAYKAEGPHVVIDEAHNNYHKAEGRYKPFVDLLTSDGYRVTSNRREFTPESLEGIDVLVISNASGGTHEDDPDAELAKPAFKPSEVAVVKAWVEGGGALLFIADHAPSGAAGQILATAFDVEMRNTWTYDENHGEPGYGKYNLAFTRESGLLNDHPITRGRHERERIDKVVTFTGQSLKGPAHSEPLLTLSDTAMDEDVTETVYKSAAGRVQGLTLLQGKGRVVILGEAAMMTAQQRFREGEVHRFGISYPHCDNQQFALNILHWLTGLLP</sequence>
<accession>A0A8A4TK12</accession>
<dbReference type="InterPro" id="IPR029062">
    <property type="entry name" value="Class_I_gatase-like"/>
</dbReference>
<reference evidence="2" key="1">
    <citation type="submission" date="2021-03" db="EMBL/GenBank/DDBJ databases">
        <title>Acanthopleuribacteraceae sp. M133.</title>
        <authorList>
            <person name="Wang G."/>
        </authorList>
    </citation>
    <scope>NUCLEOTIDE SEQUENCE</scope>
    <source>
        <strain evidence="2">M133</strain>
    </source>
</reference>
<evidence type="ECO:0000256" key="1">
    <source>
        <dbReference type="SAM" id="SignalP"/>
    </source>
</evidence>
<dbReference type="SUPFAM" id="SSF52317">
    <property type="entry name" value="Class I glutamine amidotransferase-like"/>
    <property type="match status" value="1"/>
</dbReference>
<dbReference type="Proteomes" id="UP000663929">
    <property type="component" value="Chromosome"/>
</dbReference>
<feature type="signal peptide" evidence="1">
    <location>
        <begin position="1"/>
        <end position="30"/>
    </location>
</feature>
<dbReference type="EMBL" id="CP071793">
    <property type="protein sequence ID" value="QTD49923.1"/>
    <property type="molecule type" value="Genomic_DNA"/>
</dbReference>
<name>A0A8A4TK12_SULCO</name>
<dbReference type="PROSITE" id="PS51257">
    <property type="entry name" value="PROKAR_LIPOPROTEIN"/>
    <property type="match status" value="1"/>
</dbReference>
<organism evidence="2 3">
    <name type="scientific">Sulfidibacter corallicola</name>
    <dbReference type="NCBI Taxonomy" id="2818388"/>
    <lineage>
        <taxon>Bacteria</taxon>
        <taxon>Pseudomonadati</taxon>
        <taxon>Acidobacteriota</taxon>
        <taxon>Holophagae</taxon>
        <taxon>Acanthopleuribacterales</taxon>
        <taxon>Acanthopleuribacteraceae</taxon>
        <taxon>Sulfidibacter</taxon>
    </lineage>
</organism>
<evidence type="ECO:0000313" key="3">
    <source>
        <dbReference type="Proteomes" id="UP000663929"/>
    </source>
</evidence>
<dbReference type="AlphaFoldDB" id="A0A8A4TK12"/>
<gene>
    <name evidence="2" type="ORF">J3U87_30445</name>
</gene>
<proteinExistence type="predicted"/>
<evidence type="ECO:0008006" key="4">
    <source>
        <dbReference type="Google" id="ProtNLM"/>
    </source>
</evidence>
<dbReference type="RefSeq" id="WP_237379554.1">
    <property type="nucleotide sequence ID" value="NZ_CP071793.1"/>
</dbReference>
<feature type="chain" id="PRO_5035282519" description="DUF4350 domain-containing protein" evidence="1">
    <location>
        <begin position="31"/>
        <end position="325"/>
    </location>
</feature>
<protein>
    <recommendedName>
        <fullName evidence="4">DUF4350 domain-containing protein</fullName>
    </recommendedName>
</protein>
<dbReference type="KEGG" id="scor:J3U87_30445"/>
<dbReference type="Gene3D" id="3.40.50.880">
    <property type="match status" value="1"/>
</dbReference>
<keyword evidence="1" id="KW-0732">Signal</keyword>
<keyword evidence="3" id="KW-1185">Reference proteome</keyword>
<evidence type="ECO:0000313" key="2">
    <source>
        <dbReference type="EMBL" id="QTD49923.1"/>
    </source>
</evidence>